<dbReference type="InterPro" id="IPR000192">
    <property type="entry name" value="Aminotrans_V_dom"/>
</dbReference>
<dbReference type="SUPFAM" id="SSF53383">
    <property type="entry name" value="PLP-dependent transferases"/>
    <property type="match status" value="1"/>
</dbReference>
<accession>A0A6F9DGT8</accession>
<dbReference type="InterPro" id="IPR014729">
    <property type="entry name" value="Rossmann-like_a/b/a_fold"/>
</dbReference>
<dbReference type="Gene3D" id="3.40.640.10">
    <property type="entry name" value="Type I PLP-dependent aspartate aminotransferase-like (Major domain)"/>
    <property type="match status" value="1"/>
</dbReference>
<name>A0A6F9DGT8_9ASCI</name>
<dbReference type="Gene3D" id="3.90.1150.10">
    <property type="entry name" value="Aspartate Aminotransferase, domain 1"/>
    <property type="match status" value="1"/>
</dbReference>
<dbReference type="InterPro" id="IPR011063">
    <property type="entry name" value="TilS/TtcA_N"/>
</dbReference>
<evidence type="ECO:0000259" key="3">
    <source>
        <dbReference type="Pfam" id="PF01171"/>
    </source>
</evidence>
<dbReference type="Pfam" id="PF00266">
    <property type="entry name" value="Aminotran_5"/>
    <property type="match status" value="1"/>
</dbReference>
<dbReference type="Pfam" id="PF01171">
    <property type="entry name" value="ATP_bind_3"/>
    <property type="match status" value="1"/>
</dbReference>
<dbReference type="EMBL" id="LR786388">
    <property type="protein sequence ID" value="CAB3260581.1"/>
    <property type="molecule type" value="mRNA"/>
</dbReference>
<feature type="compositionally biased region" description="Basic and acidic residues" evidence="1">
    <location>
        <begin position="584"/>
        <end position="594"/>
    </location>
</feature>
<dbReference type="AlphaFoldDB" id="A0A6F9DGT8"/>
<dbReference type="InterPro" id="IPR015424">
    <property type="entry name" value="PyrdxlP-dep_Trfase"/>
</dbReference>
<gene>
    <name evidence="4" type="primary">LOC100175538</name>
</gene>
<dbReference type="PANTHER" id="PTHR43686">
    <property type="entry name" value="SULFURTRANSFERASE-RELATED"/>
    <property type="match status" value="1"/>
</dbReference>
<protein>
    <submittedName>
        <fullName evidence="4">Uncharacterized protein LOC100175538</fullName>
    </submittedName>
</protein>
<dbReference type="CDD" id="cd24138">
    <property type="entry name" value="TtcA-like"/>
    <property type="match status" value="1"/>
</dbReference>
<reference evidence="4" key="1">
    <citation type="submission" date="2020-04" db="EMBL/GenBank/DDBJ databases">
        <authorList>
            <person name="Neveu A P."/>
        </authorList>
    </citation>
    <scope>NUCLEOTIDE SEQUENCE</scope>
    <source>
        <tissue evidence="4">Whole embryo</tissue>
    </source>
</reference>
<feature type="compositionally biased region" description="Polar residues" evidence="1">
    <location>
        <begin position="556"/>
        <end position="572"/>
    </location>
</feature>
<dbReference type="InterPro" id="IPR015421">
    <property type="entry name" value="PyrdxlP-dep_Trfase_major"/>
</dbReference>
<proteinExistence type="evidence at transcript level"/>
<evidence type="ECO:0000259" key="2">
    <source>
        <dbReference type="Pfam" id="PF00266"/>
    </source>
</evidence>
<evidence type="ECO:0000256" key="1">
    <source>
        <dbReference type="SAM" id="MobiDB-lite"/>
    </source>
</evidence>
<organism evidence="4">
    <name type="scientific">Phallusia mammillata</name>
    <dbReference type="NCBI Taxonomy" id="59560"/>
    <lineage>
        <taxon>Eukaryota</taxon>
        <taxon>Metazoa</taxon>
        <taxon>Chordata</taxon>
        <taxon>Tunicata</taxon>
        <taxon>Ascidiacea</taxon>
        <taxon>Phlebobranchia</taxon>
        <taxon>Ascidiidae</taxon>
        <taxon>Phallusia</taxon>
    </lineage>
</organism>
<dbReference type="SUPFAM" id="SSF52402">
    <property type="entry name" value="Adenine nucleotide alpha hydrolases-like"/>
    <property type="match status" value="1"/>
</dbReference>
<feature type="domain" description="Aminotransferase class V" evidence="2">
    <location>
        <begin position="4"/>
        <end position="321"/>
    </location>
</feature>
<dbReference type="PANTHER" id="PTHR43686:SF1">
    <property type="entry name" value="AMINOTRAN_5 DOMAIN-CONTAINING PROTEIN"/>
    <property type="match status" value="1"/>
</dbReference>
<dbReference type="Gene3D" id="3.40.50.620">
    <property type="entry name" value="HUPs"/>
    <property type="match status" value="1"/>
</dbReference>
<sequence length="884" mass="100010">MFLQEARLMLRNALHADEHDAVIFVGNGVTGAVDKLINALNFSQPPVVFVGPHEHHSNLLPWREIAAQVIRISEDENGYINLHHLEEGLKSYKETGLKMIGCFSAVSNVTGIISDTVAISSLLHKYGALAFWDYATAGPYVNIDMHPLSDNDASKDAVFLSMHKFVGGVDAPGVLVAKRCLFQNSVPSNCGGGAVFFVRRNGHRYLQDEEAREEGGTPRVVGCVRAALAMELKQSVGSVTIIARESKLYRKVTDRWRHEPNLEILGQPDHLSEDKLAIFSLMIFCPETQNYLHHNFVAALLNDLFGIQARGGCACAGPYAQDLLGIDENKAKQFEEALLEDSRLDRVHLRRQSEYSQHEVLRPGFVRLNFSYFCSDQEVDFVMEAVAMVACHGWRLLPQYMFNPETGEWRHTKHKVFADRKWLGHIRFTAEGIKLSQEVKHQDAPPSYNDVLQFAKKIFQQPLKGYESKLPNHSMMFSNNVSHLRWFLLPSEAQQLLKKQPLSSQPPANVLRVRRKIQALSQNEIISSVQVPQHLLNECLENRLKCIKVSTNEKPGTNTGVHLTKDSQSNKMISKDQEQSSFDKTQRTNEKQPFQKDLSNGDNSMANMTCTLRKPTLKSNVEISAKFVSPPKRLFKLTSEAIAEFEMIKNEDKVLVCLSGGKDSLSLLHVLHQYQFYAKSCGVEFQLGAVTVDPMTSSYDPSPLIPYLKALRVTYFYEEQNILEQALETSATSICAFCSRMKRGRIYACARREGWNVLAFGQHLDDLAESFLMSAFHNGLLRTMKANYTVQEGDLRVIRPFIYVRETDTRQFAESAKLPVIAENCPACFEAPKERHRMKQLLASQEIIHPRLFHSLKEAMHPLYEKNRTGLESSSNHILSNEEL</sequence>
<evidence type="ECO:0000313" key="4">
    <source>
        <dbReference type="EMBL" id="CAB3260581.1"/>
    </source>
</evidence>
<feature type="domain" description="tRNA(Ile)-lysidine/2-thiocytidine synthase N-terminal" evidence="3">
    <location>
        <begin position="653"/>
        <end position="820"/>
    </location>
</feature>
<dbReference type="InterPro" id="IPR015422">
    <property type="entry name" value="PyrdxlP-dep_Trfase_small"/>
</dbReference>
<feature type="region of interest" description="Disordered" evidence="1">
    <location>
        <begin position="556"/>
        <end position="601"/>
    </location>
</feature>